<dbReference type="InterPro" id="IPR010852">
    <property type="entry name" value="ABATE"/>
</dbReference>
<dbReference type="InterPro" id="IPR021005">
    <property type="entry name" value="Znf_CGNR"/>
</dbReference>
<reference evidence="2 3" key="1">
    <citation type="submission" date="2024-06" db="EMBL/GenBank/DDBJ databases">
        <title>The Natural Products Discovery Center: Release of the First 8490 Sequenced Strains for Exploring Actinobacteria Biosynthetic Diversity.</title>
        <authorList>
            <person name="Kalkreuter E."/>
            <person name="Kautsar S.A."/>
            <person name="Yang D."/>
            <person name="Bader C.D."/>
            <person name="Teijaro C.N."/>
            <person name="Fluegel L."/>
            <person name="Davis C.M."/>
            <person name="Simpson J.R."/>
            <person name="Lauterbach L."/>
            <person name="Steele A.D."/>
            <person name="Gui C."/>
            <person name="Meng S."/>
            <person name="Li G."/>
            <person name="Viehrig K."/>
            <person name="Ye F."/>
            <person name="Su P."/>
            <person name="Kiefer A.F."/>
            <person name="Nichols A."/>
            <person name="Cepeda A.J."/>
            <person name="Yan W."/>
            <person name="Fan B."/>
            <person name="Jiang Y."/>
            <person name="Adhikari A."/>
            <person name="Zheng C.-J."/>
            <person name="Schuster L."/>
            <person name="Cowan T.M."/>
            <person name="Smanski M.J."/>
            <person name="Chevrette M.G."/>
            <person name="De Carvalho L.P.S."/>
            <person name="Shen B."/>
        </authorList>
    </citation>
    <scope>NUCLEOTIDE SEQUENCE [LARGE SCALE GENOMIC DNA]</scope>
    <source>
        <strain evidence="2 3">NPDC000837</strain>
    </source>
</reference>
<comment type="caution">
    <text evidence="2">The sequence shown here is derived from an EMBL/GenBank/DDBJ whole genome shotgun (WGS) entry which is preliminary data.</text>
</comment>
<dbReference type="Pfam" id="PF07336">
    <property type="entry name" value="ABATE"/>
    <property type="match status" value="1"/>
</dbReference>
<evidence type="ECO:0000313" key="3">
    <source>
        <dbReference type="Proteomes" id="UP001445472"/>
    </source>
</evidence>
<feature type="domain" description="Zinc finger CGNR" evidence="1">
    <location>
        <begin position="152"/>
        <end position="190"/>
    </location>
</feature>
<proteinExistence type="predicted"/>
<name>A0ABV1UYC2_9ACTN</name>
<dbReference type="Gene3D" id="1.10.3300.10">
    <property type="entry name" value="Jann2411-like domain"/>
    <property type="match status" value="1"/>
</dbReference>
<dbReference type="Proteomes" id="UP001445472">
    <property type="component" value="Unassembled WGS sequence"/>
</dbReference>
<sequence>MGSVERLSSAQGPAPGEERYLSLALVNTEFALPSGPYDGLPDADAAHEWLRKRGLMAAGTRLDEDGIRRLRALRDTLRTIFSAHIEGAGPSEDALGRFNSVLAAAPGVHELVWTDDGPTLAVRHQAGAGLDVALALLAEAGAELLTGPEGARLSACGARGCTRLFIRTHASRRWCSDRCGNRVRAARHYAGLGRAAGPHTS</sequence>
<dbReference type="SUPFAM" id="SSF160904">
    <property type="entry name" value="Jann2411-like"/>
    <property type="match status" value="1"/>
</dbReference>
<organism evidence="2 3">
    <name type="scientific">Streptomyces xantholiticus</name>
    <dbReference type="NCBI Taxonomy" id="68285"/>
    <lineage>
        <taxon>Bacteria</taxon>
        <taxon>Bacillati</taxon>
        <taxon>Actinomycetota</taxon>
        <taxon>Actinomycetes</taxon>
        <taxon>Kitasatosporales</taxon>
        <taxon>Streptomycetaceae</taxon>
        <taxon>Streptomyces</taxon>
    </lineage>
</organism>
<protein>
    <submittedName>
        <fullName evidence="2">CGNR zinc finger domain-containing protein</fullName>
    </submittedName>
</protein>
<dbReference type="EMBL" id="JBEPBX010000019">
    <property type="protein sequence ID" value="MER6615794.1"/>
    <property type="molecule type" value="Genomic_DNA"/>
</dbReference>
<accession>A0ABV1UYC2</accession>
<dbReference type="InterPro" id="IPR023286">
    <property type="entry name" value="ABATE_dom_sf"/>
</dbReference>
<gene>
    <name evidence="2" type="ORF">ABT276_21020</name>
</gene>
<evidence type="ECO:0000259" key="1">
    <source>
        <dbReference type="Pfam" id="PF11706"/>
    </source>
</evidence>
<evidence type="ECO:0000313" key="2">
    <source>
        <dbReference type="EMBL" id="MER6615794.1"/>
    </source>
</evidence>
<dbReference type="PANTHER" id="PTHR35525">
    <property type="entry name" value="BLL6575 PROTEIN"/>
    <property type="match status" value="1"/>
</dbReference>
<keyword evidence="3" id="KW-1185">Reference proteome</keyword>
<dbReference type="PANTHER" id="PTHR35525:SF3">
    <property type="entry name" value="BLL6575 PROTEIN"/>
    <property type="match status" value="1"/>
</dbReference>
<dbReference type="RefSeq" id="WP_351977294.1">
    <property type="nucleotide sequence ID" value="NZ_JBEPBX010000019.1"/>
</dbReference>
<dbReference type="Pfam" id="PF11706">
    <property type="entry name" value="zf-CGNR"/>
    <property type="match status" value="1"/>
</dbReference>